<sequence length="80" mass="8942">MAFSRRRFEVAGTRYISDTAQTSRGYRQATVASQCTIRPSVSASTFRGPSNRYSPWLVRTSDTGSQPRSRSTSGPFCRSR</sequence>
<dbReference type="EMBL" id="KR029603">
    <property type="protein sequence ID" value="AKH48399.1"/>
    <property type="molecule type" value="Genomic_DNA"/>
</dbReference>
<evidence type="ECO:0000256" key="1">
    <source>
        <dbReference type="SAM" id="MobiDB-lite"/>
    </source>
</evidence>
<reference evidence="2" key="1">
    <citation type="journal article" date="2015" name="Front. Microbiol.">
        <title>Combining genomic sequencing methods to explore viral diversity and reveal potential virus-host interactions.</title>
        <authorList>
            <person name="Chow C.E."/>
            <person name="Winget D.M."/>
            <person name="White R.A.III."/>
            <person name="Hallam S.J."/>
            <person name="Suttle C.A."/>
        </authorList>
    </citation>
    <scope>NUCLEOTIDE SEQUENCE</scope>
    <source>
        <strain evidence="2">Oxic1_8</strain>
    </source>
</reference>
<feature type="region of interest" description="Disordered" evidence="1">
    <location>
        <begin position="41"/>
        <end position="80"/>
    </location>
</feature>
<name>A0A0F7L788_9VIRU</name>
<proteinExistence type="predicted"/>
<reference evidence="2" key="2">
    <citation type="submission" date="2015-03" db="EMBL/GenBank/DDBJ databases">
        <authorList>
            <person name="Chow C.-E.T."/>
            <person name="Winget D.M."/>
            <person name="White R.A.III."/>
            <person name="Hallam S.J."/>
            <person name="Suttle C.A."/>
        </authorList>
    </citation>
    <scope>NUCLEOTIDE SEQUENCE</scope>
    <source>
        <strain evidence="2">Oxic1_8</strain>
    </source>
</reference>
<feature type="compositionally biased region" description="Polar residues" evidence="1">
    <location>
        <begin position="41"/>
        <end position="53"/>
    </location>
</feature>
<feature type="compositionally biased region" description="Polar residues" evidence="1">
    <location>
        <begin position="60"/>
        <end position="74"/>
    </location>
</feature>
<accession>A0A0F7L788</accession>
<evidence type="ECO:0000313" key="2">
    <source>
        <dbReference type="EMBL" id="AKH48399.1"/>
    </source>
</evidence>
<protein>
    <submittedName>
        <fullName evidence="2">Uncharacterized protein</fullName>
    </submittedName>
</protein>
<organism evidence="2">
    <name type="scientific">uncultured marine virus</name>
    <dbReference type="NCBI Taxonomy" id="186617"/>
    <lineage>
        <taxon>Viruses</taxon>
        <taxon>environmental samples</taxon>
    </lineage>
</organism>